<proteinExistence type="predicted"/>
<sequence length="94" mass="10402">MKPALTQNVFVKKAMLQKKKKVAPIILNEPCSLEEARQCYPFDKTFCDMNLAEPKCRCTEGLIQKGGKCENGATSLTGYSLLLALSIMFTQVLA</sequence>
<dbReference type="EMBL" id="OB668761">
    <property type="protein sequence ID" value="CAD7234458.1"/>
    <property type="molecule type" value="Genomic_DNA"/>
</dbReference>
<dbReference type="AlphaFoldDB" id="A0A7R8WPM8"/>
<name>A0A7R8WPM8_9CRUS</name>
<evidence type="ECO:0000313" key="1">
    <source>
        <dbReference type="EMBL" id="CAD7234458.1"/>
    </source>
</evidence>
<organism evidence="1">
    <name type="scientific">Cyprideis torosa</name>
    <dbReference type="NCBI Taxonomy" id="163714"/>
    <lineage>
        <taxon>Eukaryota</taxon>
        <taxon>Metazoa</taxon>
        <taxon>Ecdysozoa</taxon>
        <taxon>Arthropoda</taxon>
        <taxon>Crustacea</taxon>
        <taxon>Oligostraca</taxon>
        <taxon>Ostracoda</taxon>
        <taxon>Podocopa</taxon>
        <taxon>Podocopida</taxon>
        <taxon>Cytherocopina</taxon>
        <taxon>Cytheroidea</taxon>
        <taxon>Cytherideidae</taxon>
        <taxon>Cyprideis</taxon>
    </lineage>
</organism>
<accession>A0A7R8WPM8</accession>
<gene>
    <name evidence="1" type="ORF">CTOB1V02_LOCUS12274</name>
</gene>
<reference evidence="1" key="1">
    <citation type="submission" date="2020-11" db="EMBL/GenBank/DDBJ databases">
        <authorList>
            <person name="Tran Van P."/>
        </authorList>
    </citation>
    <scope>NUCLEOTIDE SEQUENCE</scope>
</reference>
<protein>
    <submittedName>
        <fullName evidence="1">Uncharacterized protein</fullName>
    </submittedName>
</protein>